<gene>
    <name evidence="3" type="ORF">E6C27_scaffold17G001260</name>
</gene>
<reference evidence="3 4" key="1">
    <citation type="submission" date="2019-08" db="EMBL/GenBank/DDBJ databases">
        <title>Draft genome sequences of two oriental melons (Cucumis melo L. var makuwa).</title>
        <authorList>
            <person name="Kwon S.-Y."/>
        </authorList>
    </citation>
    <scope>NUCLEOTIDE SEQUENCE [LARGE SCALE GENOMIC DNA]</scope>
    <source>
        <strain evidence="4">cv. SW 3</strain>
        <tissue evidence="3">Leaf</tissue>
    </source>
</reference>
<evidence type="ECO:0000256" key="1">
    <source>
        <dbReference type="SAM" id="MobiDB-lite"/>
    </source>
</evidence>
<evidence type="ECO:0000313" key="3">
    <source>
        <dbReference type="EMBL" id="KAA0065445.1"/>
    </source>
</evidence>
<feature type="domain" description="Retrotransposon gag" evidence="2">
    <location>
        <begin position="2"/>
        <end position="91"/>
    </location>
</feature>
<dbReference type="OrthoDB" id="1939000at2759"/>
<dbReference type="Proteomes" id="UP000321393">
    <property type="component" value="Unassembled WGS sequence"/>
</dbReference>
<feature type="compositionally biased region" description="Polar residues" evidence="1">
    <location>
        <begin position="101"/>
        <end position="111"/>
    </location>
</feature>
<evidence type="ECO:0000259" key="2">
    <source>
        <dbReference type="Pfam" id="PF03732"/>
    </source>
</evidence>
<evidence type="ECO:0000313" key="4">
    <source>
        <dbReference type="Proteomes" id="UP000321393"/>
    </source>
</evidence>
<comment type="caution">
    <text evidence="3">The sequence shown here is derived from an EMBL/GenBank/DDBJ whole genome shotgun (WGS) entry which is preliminary data.</text>
</comment>
<proteinExistence type="predicted"/>
<organism evidence="3 4">
    <name type="scientific">Cucumis melo var. makuwa</name>
    <name type="common">Oriental melon</name>
    <dbReference type="NCBI Taxonomy" id="1194695"/>
    <lineage>
        <taxon>Eukaryota</taxon>
        <taxon>Viridiplantae</taxon>
        <taxon>Streptophyta</taxon>
        <taxon>Embryophyta</taxon>
        <taxon>Tracheophyta</taxon>
        <taxon>Spermatophyta</taxon>
        <taxon>Magnoliopsida</taxon>
        <taxon>eudicotyledons</taxon>
        <taxon>Gunneridae</taxon>
        <taxon>Pentapetalae</taxon>
        <taxon>rosids</taxon>
        <taxon>fabids</taxon>
        <taxon>Cucurbitales</taxon>
        <taxon>Cucurbitaceae</taxon>
        <taxon>Benincaseae</taxon>
        <taxon>Cucumis</taxon>
    </lineage>
</organism>
<accession>A0A5A7VI44</accession>
<dbReference type="EMBL" id="SSTE01001516">
    <property type="protein sequence ID" value="KAA0065445.1"/>
    <property type="molecule type" value="Genomic_DNA"/>
</dbReference>
<sequence>MHLFDDAKLRWRSKVNDVQMVDVPLMWEELKKELRAQLFPEYVKFIARSKLREFRHMGTIRDYANQFSVVMLGFRDMSEKDKVFCFVEGLKLLFDYGGEQGSQKKNVTAPNLGNRVSKPNSPRNFANDKKLHPQASTPRGAHQ</sequence>
<dbReference type="AlphaFoldDB" id="A0A5A7VI44"/>
<protein>
    <recommendedName>
        <fullName evidence="2">Retrotransposon gag domain-containing protein</fullName>
    </recommendedName>
</protein>
<dbReference type="InterPro" id="IPR005162">
    <property type="entry name" value="Retrotrans_gag_dom"/>
</dbReference>
<dbReference type="Pfam" id="PF03732">
    <property type="entry name" value="Retrotrans_gag"/>
    <property type="match status" value="1"/>
</dbReference>
<name>A0A5A7VI44_CUCMM</name>
<feature type="region of interest" description="Disordered" evidence="1">
    <location>
        <begin position="100"/>
        <end position="143"/>
    </location>
</feature>